<keyword evidence="2" id="KW-1185">Reference proteome</keyword>
<comment type="caution">
    <text evidence="1">The sequence shown here is derived from an EMBL/GenBank/DDBJ whole genome shotgun (WGS) entry which is preliminary data.</text>
</comment>
<proteinExistence type="predicted"/>
<dbReference type="EMBL" id="JBBMER010000006">
    <property type="protein sequence ID" value="MEQ2380031.1"/>
    <property type="molecule type" value="Genomic_DNA"/>
</dbReference>
<dbReference type="RefSeq" id="WP_022502810.1">
    <property type="nucleotide sequence ID" value="NZ_DAWCMB010000178.1"/>
</dbReference>
<evidence type="ECO:0000313" key="2">
    <source>
        <dbReference type="Proteomes" id="UP001442364"/>
    </source>
</evidence>
<name>A0ABV1C015_9FIRM</name>
<sequence>MNEAQVKHFIVMERQKGTTIEELIFILHDNGVPEYEISNYLEISIKYVEEILSDY</sequence>
<organism evidence="1 2">
    <name type="scientific">[Lactobacillus] rogosae</name>
    <dbReference type="NCBI Taxonomy" id="706562"/>
    <lineage>
        <taxon>Bacteria</taxon>
        <taxon>Bacillati</taxon>
        <taxon>Bacillota</taxon>
        <taxon>Clostridia</taxon>
        <taxon>Lachnospirales</taxon>
        <taxon>Lachnospiraceae</taxon>
        <taxon>Lachnospira</taxon>
    </lineage>
</organism>
<reference evidence="1 2" key="1">
    <citation type="submission" date="2024-03" db="EMBL/GenBank/DDBJ databases">
        <title>Human intestinal bacterial collection.</title>
        <authorList>
            <person name="Pauvert C."/>
            <person name="Hitch T.C.A."/>
            <person name="Clavel T."/>
        </authorList>
    </citation>
    <scope>NUCLEOTIDE SEQUENCE [LARGE SCALE GENOMIC DNA]</scope>
    <source>
        <strain evidence="1 2">CLA-AA-H255</strain>
    </source>
</reference>
<protein>
    <submittedName>
        <fullName evidence="1">Uncharacterized protein</fullName>
    </submittedName>
</protein>
<gene>
    <name evidence="1" type="ORF">WMO14_09075</name>
</gene>
<dbReference type="Proteomes" id="UP001442364">
    <property type="component" value="Unassembled WGS sequence"/>
</dbReference>
<accession>A0ABV1C015</accession>
<evidence type="ECO:0000313" key="1">
    <source>
        <dbReference type="EMBL" id="MEQ2380031.1"/>
    </source>
</evidence>